<dbReference type="PANTHER" id="PTHR43792:SF1">
    <property type="entry name" value="N-ACETYLTRANSFERASE DOMAIN-CONTAINING PROTEIN"/>
    <property type="match status" value="1"/>
</dbReference>
<dbReference type="PROSITE" id="PS51186">
    <property type="entry name" value="GNAT"/>
    <property type="match status" value="1"/>
</dbReference>
<comment type="caution">
    <text evidence="3">The sequence shown here is derived from an EMBL/GenBank/DDBJ whole genome shotgun (WGS) entry which is preliminary data.</text>
</comment>
<reference evidence="3" key="2">
    <citation type="submission" date="2022-03" db="EMBL/GenBank/DDBJ databases">
        <authorList>
            <person name="Ryngajllo M."/>
            <person name="Jacek P."/>
            <person name="Kubiak K."/>
        </authorList>
    </citation>
    <scope>NUCLEOTIDE SEQUENCE</scope>
    <source>
        <strain evidence="3">SI1</strain>
    </source>
</reference>
<dbReference type="InterPro" id="IPR016181">
    <property type="entry name" value="Acyl_CoA_acyltransferase"/>
</dbReference>
<evidence type="ECO:0000259" key="2">
    <source>
        <dbReference type="PROSITE" id="PS51186"/>
    </source>
</evidence>
<evidence type="ECO:0000313" key="3">
    <source>
        <dbReference type="EMBL" id="MCJ8355011.1"/>
    </source>
</evidence>
<dbReference type="Gene3D" id="3.40.630.30">
    <property type="match status" value="1"/>
</dbReference>
<accession>A0AAW5EV31</accession>
<protein>
    <submittedName>
        <fullName evidence="3">GNAT family N-acetyltransferase</fullName>
    </submittedName>
</protein>
<feature type="domain" description="N-acetyltransferase" evidence="2">
    <location>
        <begin position="8"/>
        <end position="167"/>
    </location>
</feature>
<dbReference type="AlphaFoldDB" id="A0AAW5EV31"/>
<name>A0AAW5EV31_NOVHA</name>
<organism evidence="3 4">
    <name type="scientific">Novacetimonas hansenii</name>
    <name type="common">Komagataeibacter hansenii</name>
    <dbReference type="NCBI Taxonomy" id="436"/>
    <lineage>
        <taxon>Bacteria</taxon>
        <taxon>Pseudomonadati</taxon>
        <taxon>Pseudomonadota</taxon>
        <taxon>Alphaproteobacteria</taxon>
        <taxon>Acetobacterales</taxon>
        <taxon>Acetobacteraceae</taxon>
        <taxon>Novacetimonas</taxon>
    </lineage>
</organism>
<proteinExistence type="predicted"/>
<dbReference type="RefSeq" id="WP_247067613.1">
    <property type="nucleotide sequence ID" value="NZ_CP094848.1"/>
</dbReference>
<sequence>MELHSRRLILRTWEDRHRAAFADMSADPAVMEYMLPMTRQAAYTTWIDTQRAHQHEHGFCFWAVEDRTDGTFVGTVGLHRVGYDAPFTPAVEIGWRVAHPFWGRGYAPEAAALCLRFGFETLQLPEIVANTAPDNQRSRHVMEKLGMMRDPQDDFYHPRIALGHPLRRQVLYRLTHERWTTRNMTAPEGTQQEAAIQPTRPKTGT</sequence>
<dbReference type="InterPro" id="IPR051531">
    <property type="entry name" value="N-acetyltransferase"/>
</dbReference>
<dbReference type="InterPro" id="IPR000182">
    <property type="entry name" value="GNAT_dom"/>
</dbReference>
<evidence type="ECO:0000313" key="4">
    <source>
        <dbReference type="Proteomes" id="UP001202887"/>
    </source>
</evidence>
<evidence type="ECO:0000256" key="1">
    <source>
        <dbReference type="SAM" id="MobiDB-lite"/>
    </source>
</evidence>
<gene>
    <name evidence="3" type="ORF">K1W68_13590</name>
</gene>
<dbReference type="Pfam" id="PF13302">
    <property type="entry name" value="Acetyltransf_3"/>
    <property type="match status" value="1"/>
</dbReference>
<dbReference type="GO" id="GO:0016747">
    <property type="term" value="F:acyltransferase activity, transferring groups other than amino-acyl groups"/>
    <property type="evidence" value="ECO:0007669"/>
    <property type="project" value="InterPro"/>
</dbReference>
<feature type="region of interest" description="Disordered" evidence="1">
    <location>
        <begin position="182"/>
        <end position="205"/>
    </location>
</feature>
<reference evidence="3" key="1">
    <citation type="journal article" date="2021" name="Polymers (Basel)">
        <title>Highly Stretchable Bacterial Cellulose Produced by Komagataeibacter hansenii SI1.</title>
        <authorList>
            <person name="Cielecka I."/>
            <person name="Ryngajllo M."/>
            <person name="Maniukiewicz W."/>
            <person name="Bielecki S."/>
        </authorList>
    </citation>
    <scope>NUCLEOTIDE SEQUENCE</scope>
    <source>
        <strain evidence="3">SI1</strain>
    </source>
</reference>
<dbReference type="SUPFAM" id="SSF55729">
    <property type="entry name" value="Acyl-CoA N-acyltransferases (Nat)"/>
    <property type="match status" value="1"/>
</dbReference>
<dbReference type="Proteomes" id="UP001202887">
    <property type="component" value="Unassembled WGS sequence"/>
</dbReference>
<dbReference type="EMBL" id="JAIBCX010000047">
    <property type="protein sequence ID" value="MCJ8355011.1"/>
    <property type="molecule type" value="Genomic_DNA"/>
</dbReference>
<dbReference type="PANTHER" id="PTHR43792">
    <property type="entry name" value="GNAT FAMILY, PUTATIVE (AFU_ORTHOLOGUE AFUA_3G00765)-RELATED-RELATED"/>
    <property type="match status" value="1"/>
</dbReference>